<organism evidence="3 4">
    <name type="scientific">Pirellula staleyi (strain ATCC 27377 / DSM 6068 / ICPB 4128)</name>
    <name type="common">Pirella staleyi</name>
    <dbReference type="NCBI Taxonomy" id="530564"/>
    <lineage>
        <taxon>Bacteria</taxon>
        <taxon>Pseudomonadati</taxon>
        <taxon>Planctomycetota</taxon>
        <taxon>Planctomycetia</taxon>
        <taxon>Pirellulales</taxon>
        <taxon>Pirellulaceae</taxon>
        <taxon>Pirellula</taxon>
    </lineage>
</organism>
<dbReference type="eggNOG" id="ENOG502Z8XU">
    <property type="taxonomic scope" value="Bacteria"/>
</dbReference>
<dbReference type="KEGG" id="psl:Psta_0762"/>
<accession>D2R5I8</accession>
<proteinExistence type="predicted"/>
<feature type="signal peptide" evidence="2">
    <location>
        <begin position="1"/>
        <end position="31"/>
    </location>
</feature>
<evidence type="ECO:0000256" key="2">
    <source>
        <dbReference type="SAM" id="SignalP"/>
    </source>
</evidence>
<feature type="compositionally biased region" description="Low complexity" evidence="1">
    <location>
        <begin position="326"/>
        <end position="336"/>
    </location>
</feature>
<evidence type="ECO:0000256" key="1">
    <source>
        <dbReference type="SAM" id="MobiDB-lite"/>
    </source>
</evidence>
<protein>
    <submittedName>
        <fullName evidence="3">Uncharacterized protein</fullName>
    </submittedName>
</protein>
<name>D2R5I8_PIRSD</name>
<dbReference type="EMBL" id="CP001848">
    <property type="protein sequence ID" value="ADB15447.1"/>
    <property type="molecule type" value="Genomic_DNA"/>
</dbReference>
<dbReference type="AlphaFoldDB" id="D2R5I8"/>
<gene>
    <name evidence="3" type="ordered locus">Psta_0762</name>
</gene>
<sequence precursor="true">MLCHPLHVKQVTKSAILCLFGAIFWTCAAQGAEPIAGDATIRGPGEKPIVITTTSRLAGAIHSLTWNGEEFIDSVDHGRQLQSASNFDCSRKFIPEVFNPTEAGSRADHVGNRSTSKLLMIEAKGNSLTTKSQMAFWLLPGEKSLGNLAYNEAPLSNHLLEKRVTIGIPGFPQVIEYDTIFTVPEGEHHTLAQFETLTGYMPVKFEKFFTCDIQNQGQLEVLGDGPGEQTLPIIFATEHGEHAMGIYALDQPPPDFEHTGYGRFRFRAERVVKWNAVYRIRKTEGISPGKYGFRHYVCVGTRDDVRQMILKLATELAPRVDRHPLDALPPSLAPADQNPASKTP</sequence>
<feature type="chain" id="PRO_5003035485" evidence="2">
    <location>
        <begin position="32"/>
        <end position="344"/>
    </location>
</feature>
<dbReference type="Proteomes" id="UP000001887">
    <property type="component" value="Chromosome"/>
</dbReference>
<feature type="region of interest" description="Disordered" evidence="1">
    <location>
        <begin position="323"/>
        <end position="344"/>
    </location>
</feature>
<evidence type="ECO:0000313" key="3">
    <source>
        <dbReference type="EMBL" id="ADB15447.1"/>
    </source>
</evidence>
<dbReference type="STRING" id="530564.Psta_0762"/>
<keyword evidence="2" id="KW-0732">Signal</keyword>
<keyword evidence="4" id="KW-1185">Reference proteome</keyword>
<evidence type="ECO:0000313" key="4">
    <source>
        <dbReference type="Proteomes" id="UP000001887"/>
    </source>
</evidence>
<reference evidence="3 4" key="1">
    <citation type="journal article" date="2009" name="Stand. Genomic Sci.">
        <title>Complete genome sequence of Pirellula staleyi type strain (ATCC 27377).</title>
        <authorList>
            <person name="Clum A."/>
            <person name="Tindall B.J."/>
            <person name="Sikorski J."/>
            <person name="Ivanova N."/>
            <person name="Mavrommatis K."/>
            <person name="Lucas S."/>
            <person name="Glavina del Rio T."/>
            <person name="Nolan M."/>
            <person name="Chen F."/>
            <person name="Tice H."/>
            <person name="Pitluck S."/>
            <person name="Cheng J.F."/>
            <person name="Chertkov O."/>
            <person name="Brettin T."/>
            <person name="Han C."/>
            <person name="Detter J.C."/>
            <person name="Kuske C."/>
            <person name="Bruce D."/>
            <person name="Goodwin L."/>
            <person name="Ovchinikova G."/>
            <person name="Pati A."/>
            <person name="Mikhailova N."/>
            <person name="Chen A."/>
            <person name="Palaniappan K."/>
            <person name="Land M."/>
            <person name="Hauser L."/>
            <person name="Chang Y.J."/>
            <person name="Jeffries C.D."/>
            <person name="Chain P."/>
            <person name="Rohde M."/>
            <person name="Goker M."/>
            <person name="Bristow J."/>
            <person name="Eisen J.A."/>
            <person name="Markowitz V."/>
            <person name="Hugenholtz P."/>
            <person name="Kyrpides N.C."/>
            <person name="Klenk H.P."/>
            <person name="Lapidus A."/>
        </authorList>
    </citation>
    <scope>NUCLEOTIDE SEQUENCE [LARGE SCALE GENOMIC DNA]</scope>
    <source>
        <strain evidence="4">ATCC 27377 / DSM 6068 / ICPB 4128</strain>
    </source>
</reference>
<dbReference type="HOGENOM" id="CLU_930338_0_0_0"/>